<reference evidence="8" key="1">
    <citation type="submission" date="2023-06" db="EMBL/GenBank/DDBJ databases">
        <title>Draft Genome Sequences of Representative Paenibacillus Polymyxa, Bacillus cereus, Fictibacillus sp., and Brevibacillus agri Strains Isolated from Amazonian Dark Earth.</title>
        <authorList>
            <person name="Pellegrinetti T.A."/>
            <person name="Cunha I.C.M."/>
            <person name="Chaves M.G."/>
            <person name="Freitas A.S."/>
            <person name="Silva A.V.R."/>
            <person name="Tsai S.M."/>
            <person name="Mendes L.W."/>
        </authorList>
    </citation>
    <scope>NUCLEOTIDE SEQUENCE</scope>
    <source>
        <strain evidence="8">CENA-BCM004</strain>
    </source>
</reference>
<evidence type="ECO:0000256" key="1">
    <source>
        <dbReference type="ARBA" id="ARBA00010233"/>
    </source>
</evidence>
<feature type="domain" description="LD-carboxypeptidase N-terminal" evidence="6">
    <location>
        <begin position="14"/>
        <end position="128"/>
    </location>
</feature>
<evidence type="ECO:0000259" key="6">
    <source>
        <dbReference type="Pfam" id="PF02016"/>
    </source>
</evidence>
<keyword evidence="5" id="KW-0720">Serine protease</keyword>
<keyword evidence="9" id="KW-1185">Reference proteome</keyword>
<dbReference type="InterPro" id="IPR040921">
    <property type="entry name" value="Peptidase_S66C"/>
</dbReference>
<comment type="caution">
    <text evidence="8">The sequence shown here is derived from an EMBL/GenBank/DDBJ whole genome shotgun (WGS) entry which is preliminary data.</text>
</comment>
<evidence type="ECO:0000313" key="8">
    <source>
        <dbReference type="EMBL" id="MDN4074232.1"/>
    </source>
</evidence>
<keyword evidence="3" id="KW-0645">Protease</keyword>
<feature type="domain" description="LD-carboxypeptidase C-terminal" evidence="7">
    <location>
        <begin position="178"/>
        <end position="291"/>
    </location>
</feature>
<dbReference type="Pfam" id="PF02016">
    <property type="entry name" value="Peptidase_S66"/>
    <property type="match status" value="1"/>
</dbReference>
<comment type="similarity">
    <text evidence="1">Belongs to the peptidase S66 family.</text>
</comment>
<dbReference type="InterPro" id="IPR003507">
    <property type="entry name" value="S66_fam"/>
</dbReference>
<dbReference type="PANTHER" id="PTHR30237">
    <property type="entry name" value="MURAMOYLTETRAPEPTIDE CARBOXYPEPTIDASE"/>
    <property type="match status" value="1"/>
</dbReference>
<dbReference type="InterPro" id="IPR029062">
    <property type="entry name" value="Class_I_gatase-like"/>
</dbReference>
<evidence type="ECO:0000256" key="2">
    <source>
        <dbReference type="ARBA" id="ARBA00022645"/>
    </source>
</evidence>
<dbReference type="CDD" id="cd07025">
    <property type="entry name" value="Peptidase_S66"/>
    <property type="match status" value="1"/>
</dbReference>
<organism evidence="8 9">
    <name type="scientific">Fictibacillus terranigra</name>
    <dbReference type="NCBI Taxonomy" id="3058424"/>
    <lineage>
        <taxon>Bacteria</taxon>
        <taxon>Bacillati</taxon>
        <taxon>Bacillota</taxon>
        <taxon>Bacilli</taxon>
        <taxon>Bacillales</taxon>
        <taxon>Fictibacillaceae</taxon>
        <taxon>Fictibacillus</taxon>
    </lineage>
</organism>
<evidence type="ECO:0000256" key="5">
    <source>
        <dbReference type="ARBA" id="ARBA00022825"/>
    </source>
</evidence>
<protein>
    <submittedName>
        <fullName evidence="8">LD-carboxypeptidase</fullName>
    </submittedName>
</protein>
<dbReference type="InterPro" id="IPR027478">
    <property type="entry name" value="LdcA_N"/>
</dbReference>
<dbReference type="InterPro" id="IPR040449">
    <property type="entry name" value="Peptidase_S66_N"/>
</dbReference>
<dbReference type="RefSeq" id="WP_290400300.1">
    <property type="nucleotide sequence ID" value="NZ_JAUHLN010000002.1"/>
</dbReference>
<accession>A0ABT8E8I1</accession>
<name>A0ABT8E8I1_9BACL</name>
<keyword evidence="4" id="KW-0378">Hydrolase</keyword>
<dbReference type="Gene3D" id="3.50.30.60">
    <property type="entry name" value="LD-carboxypeptidase A C-terminal domain-like"/>
    <property type="match status" value="1"/>
</dbReference>
<gene>
    <name evidence="8" type="ORF">QYF49_14645</name>
</gene>
<dbReference type="Gene3D" id="3.40.50.10740">
    <property type="entry name" value="Class I glutamine amidotransferase-like"/>
    <property type="match status" value="1"/>
</dbReference>
<sequence>MAVKPPILQRGDTIGIVTLGSPLSAQRINEGITTLRNLGFNIVLGRNVYANTGFLAGTDQQRADDLMEMFTNKNVKMILPTRGGVGVAGILPYLDFDVIRQNPKIVSGYSDITILLNVLYQYADLMTLQSLLLLDFNLNTPAYNYDQFFLATSTFQSPRQIVNPPGIPQISRVRGNVTGEVVGGNLTSFVDTLGTPYEIDMAGKIVVIEETHEPINTVYRYIDHLKLAGTFEECAGIVMGECTGCEPAYGVTYDQLITNYMVPLGKPLMTNVTTAHGYYKAAIPIGAQANLDTVNNRFTILEPSVSNA</sequence>
<dbReference type="Proteomes" id="UP001168694">
    <property type="component" value="Unassembled WGS sequence"/>
</dbReference>
<dbReference type="SUPFAM" id="SSF141986">
    <property type="entry name" value="LD-carboxypeptidase A C-terminal domain-like"/>
    <property type="match status" value="1"/>
</dbReference>
<dbReference type="PIRSF" id="PIRSF028757">
    <property type="entry name" value="LD-carboxypeptidase"/>
    <property type="match status" value="1"/>
</dbReference>
<dbReference type="PANTHER" id="PTHR30237:SF2">
    <property type="entry name" value="MUREIN TETRAPEPTIDE CARBOXYPEPTIDASE"/>
    <property type="match status" value="1"/>
</dbReference>
<evidence type="ECO:0000313" key="9">
    <source>
        <dbReference type="Proteomes" id="UP001168694"/>
    </source>
</evidence>
<proteinExistence type="inferred from homology"/>
<keyword evidence="2" id="KW-0121">Carboxypeptidase</keyword>
<dbReference type="EMBL" id="JAUHLN010000002">
    <property type="protein sequence ID" value="MDN4074232.1"/>
    <property type="molecule type" value="Genomic_DNA"/>
</dbReference>
<dbReference type="InterPro" id="IPR027461">
    <property type="entry name" value="Carboxypeptidase_A_C_sf"/>
</dbReference>
<evidence type="ECO:0000256" key="4">
    <source>
        <dbReference type="ARBA" id="ARBA00022801"/>
    </source>
</evidence>
<dbReference type="SUPFAM" id="SSF52317">
    <property type="entry name" value="Class I glutamine amidotransferase-like"/>
    <property type="match status" value="1"/>
</dbReference>
<evidence type="ECO:0000259" key="7">
    <source>
        <dbReference type="Pfam" id="PF17676"/>
    </source>
</evidence>
<dbReference type="Pfam" id="PF17676">
    <property type="entry name" value="Peptidase_S66C"/>
    <property type="match status" value="1"/>
</dbReference>
<evidence type="ECO:0000256" key="3">
    <source>
        <dbReference type="ARBA" id="ARBA00022670"/>
    </source>
</evidence>